<dbReference type="PROSITE" id="PS50293">
    <property type="entry name" value="TPR_REGION"/>
    <property type="match status" value="1"/>
</dbReference>
<dbReference type="Gene3D" id="1.25.40.10">
    <property type="entry name" value="Tetratricopeptide repeat domain"/>
    <property type="match status" value="1"/>
</dbReference>
<protein>
    <submittedName>
        <fullName evidence="1">Uncharacterized protein</fullName>
    </submittedName>
</protein>
<dbReference type="Pfam" id="PF13424">
    <property type="entry name" value="TPR_12"/>
    <property type="match status" value="1"/>
</dbReference>
<feature type="non-terminal residue" evidence="1">
    <location>
        <position position="104"/>
    </location>
</feature>
<organism evidence="1">
    <name type="scientific">marine metagenome</name>
    <dbReference type="NCBI Taxonomy" id="408172"/>
    <lineage>
        <taxon>unclassified sequences</taxon>
        <taxon>metagenomes</taxon>
        <taxon>ecological metagenomes</taxon>
    </lineage>
</organism>
<name>A0A382PQZ2_9ZZZZ</name>
<evidence type="ECO:0000313" key="1">
    <source>
        <dbReference type="EMBL" id="SVC74381.1"/>
    </source>
</evidence>
<accession>A0A382PQZ2</accession>
<dbReference type="AlphaFoldDB" id="A0A382PQZ2"/>
<dbReference type="EMBL" id="UINC01108351">
    <property type="protein sequence ID" value="SVC74381.1"/>
    <property type="molecule type" value="Genomic_DNA"/>
</dbReference>
<dbReference type="SUPFAM" id="SSF48452">
    <property type="entry name" value="TPR-like"/>
    <property type="match status" value="1"/>
</dbReference>
<dbReference type="PROSITE" id="PS51257">
    <property type="entry name" value="PROKAR_LIPOPROTEIN"/>
    <property type="match status" value="1"/>
</dbReference>
<dbReference type="InterPro" id="IPR011990">
    <property type="entry name" value="TPR-like_helical_dom_sf"/>
</dbReference>
<gene>
    <name evidence="1" type="ORF">METZ01_LOCUS327235</name>
</gene>
<reference evidence="1" key="1">
    <citation type="submission" date="2018-05" db="EMBL/GenBank/DDBJ databases">
        <authorList>
            <person name="Lanie J.A."/>
            <person name="Ng W.-L."/>
            <person name="Kazmierczak K.M."/>
            <person name="Andrzejewski T.M."/>
            <person name="Davidsen T.M."/>
            <person name="Wayne K.J."/>
            <person name="Tettelin H."/>
            <person name="Glass J.I."/>
            <person name="Rusch D."/>
            <person name="Podicherti R."/>
            <person name="Tsui H.-C.T."/>
            <person name="Winkler M.E."/>
        </authorList>
    </citation>
    <scope>NUCLEOTIDE SEQUENCE</scope>
</reference>
<proteinExistence type="predicted"/>
<sequence length="104" mass="11641">MRNCWQKSAVQKMLFAIACVAATLLTACERLPLWRTYSAAGLEAFANGDVARAEHFLTAAVKDAERHGPNDFRVAITLNILAGYYRTLERYDEAESLYERALAV</sequence>